<dbReference type="GO" id="GO:0045046">
    <property type="term" value="P:protein import into peroxisome membrane"/>
    <property type="evidence" value="ECO:0007669"/>
    <property type="project" value="TreeGrafter"/>
</dbReference>
<dbReference type="GO" id="GO:0033328">
    <property type="term" value="F:peroxisome membrane targeting sequence binding"/>
    <property type="evidence" value="ECO:0007669"/>
    <property type="project" value="TreeGrafter"/>
</dbReference>
<evidence type="ECO:0000313" key="4">
    <source>
        <dbReference type="Proteomes" id="UP000192223"/>
    </source>
</evidence>
<sequence>MSEEAKDVNKKATEEDDKELSELLDSALQDFSKAPSSNSKTELENKSEAVTVEDGNIEVSEDAEWSDEFIKQAAAQFESNIAKLLETNGVQVTPEGLQQSFQRMAEAAAQIATNPSQAAPAPNSSLSTTISQTLQDLSQGTENLRNPFSEQDLLNMFGGQSGDENAFLPFMQDMMQTLLSKEVLYPSLKDLMEKYPLWLSANGGSLPTEQVEKYEKQQEVMKEVCNELEKEKETDTDEQKKQRFEKVLTLMQKLQDYGQPPKELIENVQVDCLPPFNEQMAKDQCTQM</sequence>
<dbReference type="Proteomes" id="UP000192223">
    <property type="component" value="Unplaced"/>
</dbReference>
<feature type="region of interest" description="Disordered" evidence="3">
    <location>
        <begin position="1"/>
        <end position="59"/>
    </location>
</feature>
<dbReference type="InParanoid" id="A0A1W4WHV8"/>
<protein>
    <recommendedName>
        <fullName evidence="2">Peroxin-19</fullName>
    </recommendedName>
</protein>
<dbReference type="STRING" id="224129.A0A1W4WHV8"/>
<dbReference type="FunCoup" id="A0A1W4WHV8">
    <property type="interactions" value="2038"/>
</dbReference>
<dbReference type="PANTHER" id="PTHR12774:SF2">
    <property type="entry name" value="PEROXISOMAL BIOGENESIS FACTOR 19"/>
    <property type="match status" value="1"/>
</dbReference>
<dbReference type="InterPro" id="IPR006708">
    <property type="entry name" value="Pex19"/>
</dbReference>
<evidence type="ECO:0000313" key="5">
    <source>
        <dbReference type="RefSeq" id="XP_018323519.1"/>
    </source>
</evidence>
<name>A0A1W4WHV8_AGRPL</name>
<dbReference type="Pfam" id="PF04614">
    <property type="entry name" value="Pex19"/>
    <property type="match status" value="1"/>
</dbReference>
<accession>A0A1W4WHV8</accession>
<proteinExistence type="inferred from homology"/>
<dbReference type="RefSeq" id="XP_018323519.1">
    <property type="nucleotide sequence ID" value="XM_018468017.2"/>
</dbReference>
<dbReference type="OrthoDB" id="21292at2759"/>
<dbReference type="PANTHER" id="PTHR12774">
    <property type="entry name" value="PEROXISOMAL BIOGENESIS FACTOR 19"/>
    <property type="match status" value="1"/>
</dbReference>
<dbReference type="GeneID" id="108735835"/>
<dbReference type="Gene3D" id="1.20.120.900">
    <property type="entry name" value="Pex19, mPTS binding domain"/>
    <property type="match status" value="1"/>
</dbReference>
<dbReference type="KEGG" id="apln:108735835"/>
<dbReference type="GO" id="GO:0005778">
    <property type="term" value="C:peroxisomal membrane"/>
    <property type="evidence" value="ECO:0007669"/>
    <property type="project" value="TreeGrafter"/>
</dbReference>
<evidence type="ECO:0000256" key="3">
    <source>
        <dbReference type="SAM" id="MobiDB-lite"/>
    </source>
</evidence>
<evidence type="ECO:0000256" key="2">
    <source>
        <dbReference type="ARBA" id="ARBA00029688"/>
    </source>
</evidence>
<feature type="compositionally biased region" description="Basic and acidic residues" evidence="3">
    <location>
        <begin position="1"/>
        <end position="13"/>
    </location>
</feature>
<dbReference type="InterPro" id="IPR038322">
    <property type="entry name" value="Pex19_C_sf"/>
</dbReference>
<keyword evidence="4" id="KW-1185">Reference proteome</keyword>
<organism evidence="4 5">
    <name type="scientific">Agrilus planipennis</name>
    <name type="common">Emerald ash borer</name>
    <name type="synonym">Agrilus marcopoli</name>
    <dbReference type="NCBI Taxonomy" id="224129"/>
    <lineage>
        <taxon>Eukaryota</taxon>
        <taxon>Metazoa</taxon>
        <taxon>Ecdysozoa</taxon>
        <taxon>Arthropoda</taxon>
        <taxon>Hexapoda</taxon>
        <taxon>Insecta</taxon>
        <taxon>Pterygota</taxon>
        <taxon>Neoptera</taxon>
        <taxon>Endopterygota</taxon>
        <taxon>Coleoptera</taxon>
        <taxon>Polyphaga</taxon>
        <taxon>Elateriformia</taxon>
        <taxon>Buprestoidea</taxon>
        <taxon>Buprestidae</taxon>
        <taxon>Agrilinae</taxon>
        <taxon>Agrilus</taxon>
    </lineage>
</organism>
<evidence type="ECO:0000256" key="1">
    <source>
        <dbReference type="ARBA" id="ARBA00006326"/>
    </source>
</evidence>
<dbReference type="AlphaFoldDB" id="A0A1W4WHV8"/>
<comment type="similarity">
    <text evidence="1">Belongs to the peroxin-19 family.</text>
</comment>
<reference evidence="5" key="1">
    <citation type="submission" date="2025-08" db="UniProtKB">
        <authorList>
            <consortium name="RefSeq"/>
        </authorList>
    </citation>
    <scope>IDENTIFICATION</scope>
    <source>
        <tissue evidence="5">Entire body</tissue>
    </source>
</reference>
<gene>
    <name evidence="5" type="primary">LOC108735835</name>
</gene>